<evidence type="ECO:0000313" key="3">
    <source>
        <dbReference type="Proteomes" id="UP000254938"/>
    </source>
</evidence>
<gene>
    <name evidence="2" type="ORF">NCTC9140_04996</name>
</gene>
<organism evidence="2 3">
    <name type="scientific">Klebsiella pneumoniae</name>
    <dbReference type="NCBI Taxonomy" id="573"/>
    <lineage>
        <taxon>Bacteria</taxon>
        <taxon>Pseudomonadati</taxon>
        <taxon>Pseudomonadota</taxon>
        <taxon>Gammaproteobacteria</taxon>
        <taxon>Enterobacterales</taxon>
        <taxon>Enterobacteriaceae</taxon>
        <taxon>Klebsiella/Raoultella group</taxon>
        <taxon>Klebsiella</taxon>
        <taxon>Klebsiella pneumoniae complex</taxon>
    </lineage>
</organism>
<name>A0A377TZ90_KLEPN</name>
<accession>A0A377TZ90</accession>
<sequence length="106" mass="11909">MFDHVKFGVSDYAASKAFFLQALAPLGVTLVGEGEPSYAQSCRQRRCFSMPSIKVRKNRRRCTLPFAPTAASRSMPSGRRRWPPEERTTARRGYGQTTTPVTTPRL</sequence>
<evidence type="ECO:0000256" key="1">
    <source>
        <dbReference type="SAM" id="MobiDB-lite"/>
    </source>
</evidence>
<evidence type="ECO:0000313" key="2">
    <source>
        <dbReference type="EMBL" id="STS83237.1"/>
    </source>
</evidence>
<dbReference type="EMBL" id="UGKQ01000007">
    <property type="protein sequence ID" value="STS83237.1"/>
    <property type="molecule type" value="Genomic_DNA"/>
</dbReference>
<protein>
    <submittedName>
        <fullName evidence="2">Lactoylglutathione lyase</fullName>
    </submittedName>
</protein>
<dbReference type="InterPro" id="IPR029068">
    <property type="entry name" value="Glyas_Bleomycin-R_OHBP_Dase"/>
</dbReference>
<reference evidence="2 3" key="1">
    <citation type="submission" date="2018-06" db="EMBL/GenBank/DDBJ databases">
        <authorList>
            <consortium name="Pathogen Informatics"/>
            <person name="Doyle S."/>
        </authorList>
    </citation>
    <scope>NUCLEOTIDE SEQUENCE [LARGE SCALE GENOMIC DNA]</scope>
    <source>
        <strain evidence="2 3">NCTC9140</strain>
    </source>
</reference>
<proteinExistence type="predicted"/>
<dbReference type="AlphaFoldDB" id="A0A377TZ90"/>
<dbReference type="Gene3D" id="3.10.180.10">
    <property type="entry name" value="2,3-Dihydroxybiphenyl 1,2-Dioxygenase, domain 1"/>
    <property type="match status" value="1"/>
</dbReference>
<dbReference type="GO" id="GO:0016829">
    <property type="term" value="F:lyase activity"/>
    <property type="evidence" value="ECO:0007669"/>
    <property type="project" value="UniProtKB-KW"/>
</dbReference>
<keyword evidence="2" id="KW-0456">Lyase</keyword>
<dbReference type="Proteomes" id="UP000254938">
    <property type="component" value="Unassembled WGS sequence"/>
</dbReference>
<feature type="compositionally biased region" description="Polar residues" evidence="1">
    <location>
        <begin position="95"/>
        <end position="106"/>
    </location>
</feature>
<feature type="region of interest" description="Disordered" evidence="1">
    <location>
        <begin position="66"/>
        <end position="106"/>
    </location>
</feature>